<dbReference type="OrthoDB" id="9781459at2"/>
<dbReference type="RefSeq" id="WP_092072320.1">
    <property type="nucleotide sequence ID" value="NZ_FNHB01000004.1"/>
</dbReference>
<feature type="transmembrane region" description="Helical" evidence="1">
    <location>
        <begin position="12"/>
        <end position="35"/>
    </location>
</feature>
<dbReference type="NCBIfam" id="TIGR02185">
    <property type="entry name" value="Trep_Strep"/>
    <property type="match status" value="1"/>
</dbReference>
<organism evidence="2 3">
    <name type="scientific">Dendrosporobacter quercicolus</name>
    <dbReference type="NCBI Taxonomy" id="146817"/>
    <lineage>
        <taxon>Bacteria</taxon>
        <taxon>Bacillati</taxon>
        <taxon>Bacillota</taxon>
        <taxon>Negativicutes</taxon>
        <taxon>Selenomonadales</taxon>
        <taxon>Sporomusaceae</taxon>
        <taxon>Dendrosporobacter</taxon>
    </lineage>
</organism>
<dbReference type="STRING" id="146817.SAMN04488502_104149"/>
<accession>A0A1G9SXL9</accession>
<keyword evidence="3" id="KW-1185">Reference proteome</keyword>
<evidence type="ECO:0000313" key="2">
    <source>
        <dbReference type="EMBL" id="SDM40156.1"/>
    </source>
</evidence>
<gene>
    <name evidence="2" type="ORF">SAMN04488502_104149</name>
</gene>
<feature type="transmembrane region" description="Helical" evidence="1">
    <location>
        <begin position="70"/>
        <end position="87"/>
    </location>
</feature>
<dbReference type="Proteomes" id="UP000214880">
    <property type="component" value="Unassembled WGS sequence"/>
</dbReference>
<sequence>MLNMDNNHKAVQALITIGIFNAVFIAVFFAVGLSLSFMTTLVPAVALIMPVLLALPGGIIYFFMVTKAPANGVFLISGAILGIFMVAAGNMAFFLLCMTGAGMIAELLFRGIGRNSFWGKAAGFASIMAGFVAGGYFPMVFMHKAYLEFQLARGVDSAYLESMLAILSPPALAGILLATAGSAILGSLWGHKLLHKHFAKAG</sequence>
<name>A0A1G9SXL9_9FIRM</name>
<dbReference type="EMBL" id="FNHB01000004">
    <property type="protein sequence ID" value="SDM40156.1"/>
    <property type="molecule type" value="Genomic_DNA"/>
</dbReference>
<evidence type="ECO:0000256" key="1">
    <source>
        <dbReference type="SAM" id="Phobius"/>
    </source>
</evidence>
<proteinExistence type="predicted"/>
<feature type="transmembrane region" description="Helical" evidence="1">
    <location>
        <begin position="163"/>
        <end position="190"/>
    </location>
</feature>
<dbReference type="Pfam" id="PF09605">
    <property type="entry name" value="Trep_Strep"/>
    <property type="match status" value="1"/>
</dbReference>
<feature type="transmembrane region" description="Helical" evidence="1">
    <location>
        <begin position="121"/>
        <end position="143"/>
    </location>
</feature>
<keyword evidence="1" id="KW-0812">Transmembrane</keyword>
<protein>
    <submittedName>
        <fullName evidence="2">Energy-coupling factor transport system substrate-specific component</fullName>
    </submittedName>
</protein>
<dbReference type="InterPro" id="IPR011733">
    <property type="entry name" value="CHP02185_IM"/>
</dbReference>
<dbReference type="AlphaFoldDB" id="A0A1G9SXL9"/>
<keyword evidence="1" id="KW-0472">Membrane</keyword>
<reference evidence="2 3" key="1">
    <citation type="submission" date="2016-10" db="EMBL/GenBank/DDBJ databases">
        <authorList>
            <person name="de Groot N.N."/>
        </authorList>
    </citation>
    <scope>NUCLEOTIDE SEQUENCE [LARGE SCALE GENOMIC DNA]</scope>
    <source>
        <strain evidence="2 3">DSM 1736</strain>
    </source>
</reference>
<feature type="transmembrane region" description="Helical" evidence="1">
    <location>
        <begin position="41"/>
        <end position="63"/>
    </location>
</feature>
<evidence type="ECO:0000313" key="3">
    <source>
        <dbReference type="Proteomes" id="UP000214880"/>
    </source>
</evidence>
<keyword evidence="1" id="KW-1133">Transmembrane helix</keyword>